<keyword evidence="2" id="KW-0119">Carbohydrate metabolism</keyword>
<dbReference type="RefSeq" id="WP_171782395.1">
    <property type="nucleotide sequence ID" value="NZ_BAAAML010000002.1"/>
</dbReference>
<dbReference type="SMART" id="SM00060">
    <property type="entry name" value="FN3"/>
    <property type="match status" value="5"/>
</dbReference>
<dbReference type="InterPro" id="IPR003961">
    <property type="entry name" value="FN3_dom"/>
</dbReference>
<evidence type="ECO:0000256" key="3">
    <source>
        <dbReference type="SAM" id="MobiDB-lite"/>
    </source>
</evidence>
<dbReference type="CDD" id="cd00063">
    <property type="entry name" value="FN3"/>
    <property type="match status" value="4"/>
</dbReference>
<dbReference type="Pfam" id="PF17963">
    <property type="entry name" value="Big_9"/>
    <property type="match status" value="9"/>
</dbReference>
<organism evidence="6 7">
    <name type="scientific">Isoptericola halotolerans</name>
    <dbReference type="NCBI Taxonomy" id="300560"/>
    <lineage>
        <taxon>Bacteria</taxon>
        <taxon>Bacillati</taxon>
        <taxon>Actinomycetota</taxon>
        <taxon>Actinomycetes</taxon>
        <taxon>Micrococcales</taxon>
        <taxon>Promicromonosporaceae</taxon>
        <taxon>Isoptericola</taxon>
    </lineage>
</organism>
<dbReference type="InterPro" id="IPR013783">
    <property type="entry name" value="Ig-like_fold"/>
</dbReference>
<gene>
    <name evidence="6" type="ORF">HDG69_000721</name>
</gene>
<feature type="domain" description="Fibronectin type-III" evidence="5">
    <location>
        <begin position="1643"/>
        <end position="1741"/>
    </location>
</feature>
<accession>A0ABX2A2N1</accession>
<dbReference type="Proteomes" id="UP000757540">
    <property type="component" value="Unassembled WGS sequence"/>
</dbReference>
<feature type="domain" description="Fibronectin type-III" evidence="5">
    <location>
        <begin position="1547"/>
        <end position="1639"/>
    </location>
</feature>
<dbReference type="PRINTS" id="PR00014">
    <property type="entry name" value="FNTYPEIII"/>
</dbReference>
<dbReference type="Gene3D" id="2.60.40.2810">
    <property type="match status" value="1"/>
</dbReference>
<dbReference type="Gene3D" id="2.60.40.10">
    <property type="entry name" value="Immunoglobulins"/>
    <property type="match status" value="4"/>
</dbReference>
<comment type="caution">
    <text evidence="6">The sequence shown here is derived from an EMBL/GenBank/DDBJ whole genome shotgun (WGS) entry which is preliminary data.</text>
</comment>
<keyword evidence="4" id="KW-0472">Membrane</keyword>
<name>A0ABX2A2N1_9MICO</name>
<dbReference type="PANTHER" id="PTHR24099:SF11">
    <property type="entry name" value="FIBRONECTIN TYPE III DOMAIN-CONTAINING 3BA-RELATED"/>
    <property type="match status" value="1"/>
</dbReference>
<feature type="domain" description="Fibronectin type-III" evidence="5">
    <location>
        <begin position="1458"/>
        <end position="1546"/>
    </location>
</feature>
<reference evidence="6 7" key="1">
    <citation type="submission" date="2020-05" db="EMBL/GenBank/DDBJ databases">
        <title>Genomic Encyclopedia of Type Strains, Phase III (KMG-III): the genomes of soil and plant-associated and newly described type strains.</title>
        <authorList>
            <person name="Whitman W."/>
        </authorList>
    </citation>
    <scope>NUCLEOTIDE SEQUENCE [LARGE SCALE GENOMIC DNA]</scope>
    <source>
        <strain evidence="6 7">KCTC 19046</strain>
    </source>
</reference>
<keyword evidence="4" id="KW-1133">Transmembrane helix</keyword>
<keyword evidence="7" id="KW-1185">Reference proteome</keyword>
<dbReference type="SUPFAM" id="SSF49265">
    <property type="entry name" value="Fibronectin type III"/>
    <property type="match status" value="3"/>
</dbReference>
<dbReference type="PROSITE" id="PS50853">
    <property type="entry name" value="FN3"/>
    <property type="match status" value="4"/>
</dbReference>
<dbReference type="InterPro" id="IPR050617">
    <property type="entry name" value="E3_ligase_FN3/SPRY"/>
</dbReference>
<feature type="region of interest" description="Disordered" evidence="3">
    <location>
        <begin position="1527"/>
        <end position="1557"/>
    </location>
</feature>
<evidence type="ECO:0000256" key="1">
    <source>
        <dbReference type="ARBA" id="ARBA00023295"/>
    </source>
</evidence>
<dbReference type="Pfam" id="PF00041">
    <property type="entry name" value="fn3"/>
    <property type="match status" value="4"/>
</dbReference>
<evidence type="ECO:0000259" key="5">
    <source>
        <dbReference type="PROSITE" id="PS50853"/>
    </source>
</evidence>
<evidence type="ECO:0000313" key="7">
    <source>
        <dbReference type="Proteomes" id="UP000757540"/>
    </source>
</evidence>
<keyword evidence="1" id="KW-0378">Hydrolase</keyword>
<feature type="region of interest" description="Disordered" evidence="3">
    <location>
        <begin position="1623"/>
        <end position="1651"/>
    </location>
</feature>
<feature type="domain" description="Fibronectin type-III" evidence="5">
    <location>
        <begin position="1743"/>
        <end position="1833"/>
    </location>
</feature>
<keyword evidence="4" id="KW-0812">Transmembrane</keyword>
<keyword evidence="2" id="KW-0624">Polysaccharide degradation</keyword>
<dbReference type="PANTHER" id="PTHR24099">
    <property type="entry name" value="E3 UBIQUITIN-PROTEIN LIGASE TRIM36-RELATED"/>
    <property type="match status" value="1"/>
</dbReference>
<feature type="transmembrane region" description="Helical" evidence="4">
    <location>
        <begin position="12"/>
        <end position="34"/>
    </location>
</feature>
<sequence>MSLVSRVYEHRRSVVSGGVVALFGAGLAGFALWYDGEATADIELNDSGVWVTQTSTGTLGRFNHEAQALDGTLLANSVSFDVQQNAQRVLLENRGDRSASPVDPAQLALRGALAYPAGAQVVAGGSSTVVHDGETGRVWVLPFDGTAAFDEDELDPDLEVGTGGSAVVSQDGTVFVAVPSDGTLYTIETGPQGAAVATSEVGLSVRSDGEVDLTTVGDEVVVLDRASGRLVLPGGDAVDLDGGAEAELQQPSGPSDVVALATSRGLVYQPLDGGAATTRSANGTPARPVQLGGCTYGAWSVSGQVIRDCPGTDRDEDMVLEGIGADTALVYRVNRDVIVLNDLVNGTLWMAADDFQMVDDWELTMPEDAEGEEAESEESIPEQVDQFVAARDEENRPPIAADDTFGVRPGSTTVLDVLGNDVDPDGDVMTASVLDGPDGDIEVHRVLDGAALQASVPADATGTVSFTYQVDDGRPGGTDEASVELRVVPLSENEAPVQTGEPVLQVGQDQTGTIKVLPYFQDPDGDDLFLSFAGTNDPHDEVRFRPDGSVEFRDGGSATGRKIVDLTVSDSSGRPVEGRLFVDVVATNVPPIAVGDHVTTLTGQPVTVHPLRNDTDPNGDTLRLVNVADRDGVSVTPNLSAGTVTVEGDEPGSYDITYQVSDGPNATMGLIRVDVVDPPDDGAPPVVVADQVLLPTDGTALLDVLANDTDPNGGVLVVQSVSLPQDLPIDVTVIDNQILKISQTRRVDEPITFEYTAANAVGTTVGQVRVVPIPAPDVLRPPEAAPDEVLVYAGDIVTIPVLRNDTHPDGLELRLNDELQEEPDPELGEAFVSEDTVRFRAGEEPGTAHLVYEVVDSNGQKDSAQVTVTINAAEENAAPQVPDTTARVLAGRTTRIALPLEGSDPDGDHVTVTSISSAPAQGRATIVDGYIDYVAGDRAAGLDTFTYLVTDTRGAVGEATVRVGVVPPPETNQRPRAVDDETTVRPGRTVAIRALENDSDPDGDDIGLLADGFEGVPEGLEPEVVDDEVIVAAPQEQGAYSFYYTIQDTFGAQATGTITLNVDDEAPLLRPIARDDVVSADQVQDSAAVTVDVLANDVDPDGVTADLTVTVEDDLEGVRVTEDQQVEVQLTPQPQVIVYTITDVDELEAKAFVRVPGNQSRPYLTPGLEPLQAVSGEPLPIELTEYVVVRDERTPRITEESSATATDGGVEVTDHETLVYTSHEDYAGPASVSVEVTDGSGPDDPDGLTSVITLPIDVTPAENMPPEIEGSPVLEVAAGEESAVDLARYVVDPDGDDLTFEVEGSEGISTSVSGGTVTAQADPSVPKGTVRDIGFTVSDGVNPPVSGRLSVTVVGSTRPLVQTTPDEVLDAHQGVQIAVPVLENDSNPFPETPLTLVGAYGESGQGDVSVDGSSVVVTPGENFHGVLRVRYTVEDATQDPDRHVDGVLTVTVLGKPDAPRAPRVDEVRSETAVLSWEQPNNNGAEVTGYVVRTHDGLSRECATTTCTFDGLTNDVTYTFTVAAVNEVGESEPSPASAEARPDQKPDPPAAPTLEFGDEELTVSWTNRTYTDRSPIECVNLEISPAPASGQVQQTCLTTTSTVWDGLTNGTAYTVRVQAVNRAPDPSDWSEASAPETPAGPPFQPGAPTATRVDTAVGGQTTVSWEQPNTNGDAIKTYHLDVLENGSAVRTIEVSGSSTSQTVQDLKPTSTYTFRVSAENKAGTSENSAASNAVVPFGTPVVPSGVSARLGENTNGRAIVSWNATSDFRGNGPYYQVRANGSGTTNAGNDTQYTYTGLTNGTSYTFDVRACNEFTCSDWSAQSNAVTPFTTPGTPGITSSRVADDQGEFRVSAPSNNGGRSLDRIEYRRSWDSNGSRTSWPWTFRTSRAYSTTFTVEARACNEAGCSSWASQSYRTGAEPNPRAVVSRGNGYIDPNQCRDGTCATLRVTTHDFRDTGSQSVACWTDLDEGPHRFHGTGTYTRNISANGTFDLPCFIGSAAPRYGGHNVWVVINGKHYEKTFWRTN</sequence>
<keyword evidence="1" id="KW-0326">Glycosidase</keyword>
<evidence type="ECO:0000256" key="2">
    <source>
        <dbReference type="ARBA" id="ARBA00023326"/>
    </source>
</evidence>
<protein>
    <recommendedName>
        <fullName evidence="5">Fibronectin type-III domain-containing protein</fullName>
    </recommendedName>
</protein>
<proteinExistence type="predicted"/>
<dbReference type="InterPro" id="IPR036116">
    <property type="entry name" value="FN3_sf"/>
</dbReference>
<dbReference type="EMBL" id="JABEZU010000001">
    <property type="protein sequence ID" value="NOV96168.1"/>
    <property type="molecule type" value="Genomic_DNA"/>
</dbReference>
<evidence type="ECO:0000313" key="6">
    <source>
        <dbReference type="EMBL" id="NOV96168.1"/>
    </source>
</evidence>
<evidence type="ECO:0000256" key="4">
    <source>
        <dbReference type="SAM" id="Phobius"/>
    </source>
</evidence>